<comment type="caution">
    <text evidence="4">The sequence shown here is derived from an EMBL/GenBank/DDBJ whole genome shotgun (WGS) entry which is preliminary data.</text>
</comment>
<dbReference type="Proteomes" id="UP000482487">
    <property type="component" value="Unassembled WGS sequence"/>
</dbReference>
<dbReference type="AlphaFoldDB" id="A0A7C9MWP0"/>
<dbReference type="Gene3D" id="4.10.520.10">
    <property type="entry name" value="IHF-like DNA-binding proteins"/>
    <property type="match status" value="1"/>
</dbReference>
<evidence type="ECO:0000313" key="4">
    <source>
        <dbReference type="EMBL" id="MYL84574.1"/>
    </source>
</evidence>
<dbReference type="PRINTS" id="PR01727">
    <property type="entry name" value="DNABINDINGHU"/>
</dbReference>
<evidence type="ECO:0000313" key="5">
    <source>
        <dbReference type="Proteomes" id="UP000482487"/>
    </source>
</evidence>
<dbReference type="RefSeq" id="WP_160962736.1">
    <property type="nucleotide sequence ID" value="NZ_WVUD01000036.1"/>
</dbReference>
<dbReference type="Pfam" id="PF00216">
    <property type="entry name" value="Bac_DNA_binding"/>
    <property type="match status" value="1"/>
</dbReference>
<accession>A0A7C9MWP0</accession>
<dbReference type="SUPFAM" id="SSF47729">
    <property type="entry name" value="IHF-like DNA-binding proteins"/>
    <property type="match status" value="1"/>
</dbReference>
<dbReference type="InterPro" id="IPR010992">
    <property type="entry name" value="IHF-like_DNA-bd_dom_sf"/>
</dbReference>
<comment type="similarity">
    <text evidence="1 3">Belongs to the bacterial histone-like protein family.</text>
</comment>
<evidence type="ECO:0000256" key="2">
    <source>
        <dbReference type="ARBA" id="ARBA00023125"/>
    </source>
</evidence>
<dbReference type="CDD" id="cd13836">
    <property type="entry name" value="IHF_B"/>
    <property type="match status" value="1"/>
</dbReference>
<dbReference type="InterPro" id="IPR000119">
    <property type="entry name" value="Hist_DNA-bd"/>
</dbReference>
<name>A0A7C9MWP0_9BACT</name>
<dbReference type="OrthoDB" id="9804203at2"/>
<dbReference type="GO" id="GO:0003677">
    <property type="term" value="F:DNA binding"/>
    <property type="evidence" value="ECO:0007669"/>
    <property type="project" value="UniProtKB-KW"/>
</dbReference>
<protein>
    <submittedName>
        <fullName evidence="4">Integration host factor subunit beta</fullName>
    </submittedName>
</protein>
<gene>
    <name evidence="4" type="ORF">GTA51_15745</name>
</gene>
<dbReference type="PANTHER" id="PTHR33175:SF5">
    <property type="entry name" value="INTEGRATION HOST FACTOR SUBUNIT BETA"/>
    <property type="match status" value="1"/>
</dbReference>
<dbReference type="GO" id="GO:0005829">
    <property type="term" value="C:cytosol"/>
    <property type="evidence" value="ECO:0007669"/>
    <property type="project" value="TreeGrafter"/>
</dbReference>
<evidence type="ECO:0000256" key="3">
    <source>
        <dbReference type="RuleBase" id="RU003939"/>
    </source>
</evidence>
<sequence length="92" mass="10640">MNRGELIKVLSEKYNLDPQFAADFVIHFFDSIKQALNDGGRVELRGFGSFAVKNYESYTGRNPKTGIQVEVKPKKLPFFRPGRDLKEYLNRK</sequence>
<dbReference type="SMART" id="SM00411">
    <property type="entry name" value="BHL"/>
    <property type="match status" value="1"/>
</dbReference>
<keyword evidence="5" id="KW-1185">Reference proteome</keyword>
<keyword evidence="2" id="KW-0238">DNA-binding</keyword>
<proteinExistence type="inferred from homology"/>
<dbReference type="GO" id="GO:0030527">
    <property type="term" value="F:structural constituent of chromatin"/>
    <property type="evidence" value="ECO:0007669"/>
    <property type="project" value="InterPro"/>
</dbReference>
<dbReference type="PANTHER" id="PTHR33175">
    <property type="entry name" value="DNA-BINDING PROTEIN HU"/>
    <property type="match status" value="1"/>
</dbReference>
<dbReference type="EMBL" id="WVUD01000036">
    <property type="protein sequence ID" value="MYL84574.1"/>
    <property type="molecule type" value="Genomic_DNA"/>
</dbReference>
<reference evidence="4 5" key="1">
    <citation type="submission" date="2020-01" db="EMBL/GenBank/DDBJ databases">
        <title>Genome sequence of Desulfovibrio aerotolerans DSM 16695(T).</title>
        <authorList>
            <person name="Karnachuk O."/>
            <person name="Avakyan M."/>
            <person name="Mardanov A."/>
            <person name="Kadnikov V."/>
            <person name="Ravin N."/>
        </authorList>
    </citation>
    <scope>NUCLEOTIDE SEQUENCE [LARGE SCALE GENOMIC DNA]</scope>
    <source>
        <strain evidence="4 5">DSM 16695</strain>
    </source>
</reference>
<evidence type="ECO:0000256" key="1">
    <source>
        <dbReference type="ARBA" id="ARBA00010529"/>
    </source>
</evidence>
<organism evidence="4 5">
    <name type="scientific">Solidesulfovibrio aerotolerans</name>
    <dbReference type="NCBI Taxonomy" id="295255"/>
    <lineage>
        <taxon>Bacteria</taxon>
        <taxon>Pseudomonadati</taxon>
        <taxon>Thermodesulfobacteriota</taxon>
        <taxon>Desulfovibrionia</taxon>
        <taxon>Desulfovibrionales</taxon>
        <taxon>Desulfovibrionaceae</taxon>
        <taxon>Solidesulfovibrio</taxon>
    </lineage>
</organism>